<organism evidence="2 3">
    <name type="scientific">Solidesulfovibrio aerotolerans</name>
    <dbReference type="NCBI Taxonomy" id="295255"/>
    <lineage>
        <taxon>Bacteria</taxon>
        <taxon>Pseudomonadati</taxon>
        <taxon>Thermodesulfobacteriota</taxon>
        <taxon>Desulfovibrionia</taxon>
        <taxon>Desulfovibrionales</taxon>
        <taxon>Desulfovibrionaceae</taxon>
        <taxon>Solidesulfovibrio</taxon>
    </lineage>
</organism>
<dbReference type="PANTHER" id="PTHR39426">
    <property type="entry name" value="HOMOLOGY TO DEATH-ON-CURING PROTEIN OF PHAGE P1"/>
    <property type="match status" value="1"/>
</dbReference>
<dbReference type="Proteomes" id="UP000482487">
    <property type="component" value="Unassembled WGS sequence"/>
</dbReference>
<protein>
    <recommendedName>
        <fullName evidence="1">Fido domain-containing protein</fullName>
    </recommendedName>
</protein>
<dbReference type="Pfam" id="PF02661">
    <property type="entry name" value="Fic"/>
    <property type="match status" value="1"/>
</dbReference>
<evidence type="ECO:0000313" key="2">
    <source>
        <dbReference type="EMBL" id="MYL84278.1"/>
    </source>
</evidence>
<dbReference type="Gene3D" id="1.10.1790.50">
    <property type="match status" value="1"/>
</dbReference>
<sequence length="67" mass="7557">MRRKKQPPAHPFVDGNKRTAYVVCRLFLRLTGVRMTAPGPERVILFERLGNGEVTQDALAGWLRAHG</sequence>
<reference evidence="2 3" key="1">
    <citation type="submission" date="2020-01" db="EMBL/GenBank/DDBJ databases">
        <title>Genome sequence of Desulfovibrio aerotolerans DSM 16695(T).</title>
        <authorList>
            <person name="Karnachuk O."/>
            <person name="Avakyan M."/>
            <person name="Mardanov A."/>
            <person name="Kadnikov V."/>
            <person name="Ravin N."/>
        </authorList>
    </citation>
    <scope>NUCLEOTIDE SEQUENCE [LARGE SCALE GENOMIC DNA]</scope>
    <source>
        <strain evidence="2 3">DSM 16695</strain>
    </source>
</reference>
<accession>A0A7C9JAF3</accession>
<dbReference type="AlphaFoldDB" id="A0A7C9JAF3"/>
<dbReference type="OrthoDB" id="9802752at2"/>
<dbReference type="RefSeq" id="WP_160962150.1">
    <property type="nucleotide sequence ID" value="NZ_WVUD01000028.1"/>
</dbReference>
<gene>
    <name evidence="2" type="ORF">GTA51_14190</name>
</gene>
<dbReference type="InterPro" id="IPR003812">
    <property type="entry name" value="Fido"/>
</dbReference>
<dbReference type="PANTHER" id="PTHR39426:SF1">
    <property type="entry name" value="HOMOLOGY TO DEATH-ON-CURING PROTEIN OF PHAGE P1"/>
    <property type="match status" value="1"/>
</dbReference>
<dbReference type="SUPFAM" id="SSF140931">
    <property type="entry name" value="Fic-like"/>
    <property type="match status" value="1"/>
</dbReference>
<evidence type="ECO:0000313" key="3">
    <source>
        <dbReference type="Proteomes" id="UP000482487"/>
    </source>
</evidence>
<dbReference type="GO" id="GO:0016301">
    <property type="term" value="F:kinase activity"/>
    <property type="evidence" value="ECO:0007669"/>
    <property type="project" value="InterPro"/>
</dbReference>
<proteinExistence type="predicted"/>
<dbReference type="EMBL" id="WVUD01000028">
    <property type="protein sequence ID" value="MYL84278.1"/>
    <property type="molecule type" value="Genomic_DNA"/>
</dbReference>
<feature type="domain" description="Fido" evidence="1">
    <location>
        <begin position="1"/>
        <end position="65"/>
    </location>
</feature>
<evidence type="ECO:0000259" key="1">
    <source>
        <dbReference type="PROSITE" id="PS51459"/>
    </source>
</evidence>
<dbReference type="InterPro" id="IPR036597">
    <property type="entry name" value="Fido-like_dom_sf"/>
</dbReference>
<dbReference type="InterPro" id="IPR006440">
    <property type="entry name" value="Doc"/>
</dbReference>
<comment type="caution">
    <text evidence="2">The sequence shown here is derived from an EMBL/GenBank/DDBJ whole genome shotgun (WGS) entry which is preliminary data.</text>
</comment>
<name>A0A7C9JAF3_9BACT</name>
<dbReference type="PROSITE" id="PS51459">
    <property type="entry name" value="FIDO"/>
    <property type="match status" value="1"/>
</dbReference>
<keyword evidence="3" id="KW-1185">Reference proteome</keyword>